<dbReference type="Pfam" id="PF00092">
    <property type="entry name" value="VWA"/>
    <property type="match status" value="1"/>
</dbReference>
<dbReference type="EMBL" id="CP010028">
    <property type="protein sequence ID" value="AIZ45178.1"/>
    <property type="molecule type" value="Genomic_DNA"/>
</dbReference>
<dbReference type="InterPro" id="IPR051266">
    <property type="entry name" value="CLCR"/>
</dbReference>
<name>A0A0A7KKT5_9DEIO</name>
<feature type="compositionally biased region" description="Polar residues" evidence="1">
    <location>
        <begin position="409"/>
        <end position="420"/>
    </location>
</feature>
<dbReference type="PANTHER" id="PTHR10579">
    <property type="entry name" value="CALCIUM-ACTIVATED CHLORIDE CHANNEL REGULATOR"/>
    <property type="match status" value="1"/>
</dbReference>
<dbReference type="Gene3D" id="3.40.50.410">
    <property type="entry name" value="von Willebrand factor, type A domain"/>
    <property type="match status" value="1"/>
</dbReference>
<evidence type="ECO:0000313" key="3">
    <source>
        <dbReference type="EMBL" id="AIZ45178.1"/>
    </source>
</evidence>
<gene>
    <name evidence="3" type="ORF">QR90_08780</name>
</gene>
<sequence>MTHLLPLLPQIELLPLKAGLPAGQAGELTVLARITPADVPQQTQARPPLNLALVIDRSGSMSGHPLAMARQAAQIGIHKLEAQDRVSVVTFDDEVEVLIASQHVTDKAALCRLIEGITAGGSTALYAGWLDGAGQVAQHLDPQALNRVLLLSDGQANCGKSGVDEIVPDVRGLTGRGVSTSTMGLGGGYDEDLLRGMAVAGDGNFEHIEDADDLPRFFDAEFSGLARTAGHTVSLGIEPNPALGRLRQEVLNDLQRNPLGRLQLPNLIAGRSTEVVLTLQVPAQAVQADLGVTRVRLAWTARDGIRRTMRAQLNLPVMDEQEYAGLPENAEVREALELQRNARVRRDAVGRLDMGDVHGAQRLLTERQMCFAEVASAAPSPRYAQELEQLVQLEQDVHLDRNMARKRASSQSYDISRSKR</sequence>
<dbReference type="SMART" id="SM00327">
    <property type="entry name" value="VWA"/>
    <property type="match status" value="1"/>
</dbReference>
<reference evidence="4" key="1">
    <citation type="submission" date="2014-11" db="EMBL/GenBank/DDBJ databases">
        <title>Hymenobacter sp. DG25B genome submission.</title>
        <authorList>
            <person name="Jung H.-Y."/>
            <person name="Kim M.K."/>
            <person name="Srinivasan S."/>
            <person name="Lim S."/>
        </authorList>
    </citation>
    <scope>NUCLEOTIDE SEQUENCE [LARGE SCALE GENOMIC DNA]</scope>
    <source>
        <strain evidence="4">DY59</strain>
    </source>
</reference>
<feature type="region of interest" description="Disordered" evidence="1">
    <location>
        <begin position="401"/>
        <end position="420"/>
    </location>
</feature>
<evidence type="ECO:0000259" key="2">
    <source>
        <dbReference type="PROSITE" id="PS50234"/>
    </source>
</evidence>
<dbReference type="Proteomes" id="UP000030634">
    <property type="component" value="Chromosome"/>
</dbReference>
<dbReference type="AlphaFoldDB" id="A0A0A7KKT5"/>
<dbReference type="HOGENOM" id="CLU_031866_1_1_0"/>
<dbReference type="KEGG" id="dsw:QR90_08780"/>
<feature type="domain" description="VWFA" evidence="2">
    <location>
        <begin position="50"/>
        <end position="221"/>
    </location>
</feature>
<dbReference type="SUPFAM" id="SSF53300">
    <property type="entry name" value="vWA-like"/>
    <property type="match status" value="1"/>
</dbReference>
<dbReference type="InterPro" id="IPR036465">
    <property type="entry name" value="vWFA_dom_sf"/>
</dbReference>
<evidence type="ECO:0000313" key="4">
    <source>
        <dbReference type="Proteomes" id="UP000030634"/>
    </source>
</evidence>
<dbReference type="RefSeq" id="WP_039683914.1">
    <property type="nucleotide sequence ID" value="NZ_CP010028.1"/>
</dbReference>
<protein>
    <recommendedName>
        <fullName evidence="2">VWFA domain-containing protein</fullName>
    </recommendedName>
</protein>
<proteinExistence type="predicted"/>
<accession>A0A0A7KKT5</accession>
<evidence type="ECO:0000256" key="1">
    <source>
        <dbReference type="SAM" id="MobiDB-lite"/>
    </source>
</evidence>
<organism evidence="3 4">
    <name type="scientific">Deinococcus radiopugnans</name>
    <dbReference type="NCBI Taxonomy" id="57497"/>
    <lineage>
        <taxon>Bacteria</taxon>
        <taxon>Thermotogati</taxon>
        <taxon>Deinococcota</taxon>
        <taxon>Deinococci</taxon>
        <taxon>Deinococcales</taxon>
        <taxon>Deinococcaceae</taxon>
        <taxon>Deinococcus</taxon>
    </lineage>
</organism>
<dbReference type="InterPro" id="IPR002035">
    <property type="entry name" value="VWF_A"/>
</dbReference>
<dbReference type="PANTHER" id="PTHR10579:SF43">
    <property type="entry name" value="ZINC FINGER (C3HC4-TYPE RING FINGER) FAMILY PROTEIN"/>
    <property type="match status" value="1"/>
</dbReference>
<dbReference type="PROSITE" id="PS50234">
    <property type="entry name" value="VWFA"/>
    <property type="match status" value="1"/>
</dbReference>